<protein>
    <submittedName>
        <fullName evidence="3">Phosphoglycerate mutase</fullName>
    </submittedName>
</protein>
<dbReference type="KEGG" id="daf:Desaf_2978"/>
<dbReference type="SMART" id="SM00855">
    <property type="entry name" value="PGAM"/>
    <property type="match status" value="1"/>
</dbReference>
<dbReference type="InterPro" id="IPR001345">
    <property type="entry name" value="PG/BPGM_mutase_AS"/>
</dbReference>
<dbReference type="GO" id="GO:0016791">
    <property type="term" value="F:phosphatase activity"/>
    <property type="evidence" value="ECO:0007669"/>
    <property type="project" value="TreeGrafter"/>
</dbReference>
<evidence type="ECO:0000313" key="3">
    <source>
        <dbReference type="EMBL" id="EGJ51280.1"/>
    </source>
</evidence>
<dbReference type="Gene3D" id="3.40.50.1240">
    <property type="entry name" value="Phosphoglycerate mutase-like"/>
    <property type="match status" value="1"/>
</dbReference>
<dbReference type="InterPro" id="IPR013078">
    <property type="entry name" value="His_Pase_superF_clade-1"/>
</dbReference>
<feature type="binding site" evidence="2">
    <location>
        <begin position="11"/>
        <end position="18"/>
    </location>
    <ligand>
        <name>substrate</name>
    </ligand>
</feature>
<dbReference type="InterPro" id="IPR029033">
    <property type="entry name" value="His_PPase_superfam"/>
</dbReference>
<dbReference type="HOGENOM" id="CLU_033323_8_4_7"/>
<sequence>MTANAAIILARHGQVIQNSPRRFIGQRDVPLDKVGRLQAETLAQALANTHLDGIWASDLSRAMDTAKPTAAGREITTVPELREICLGDWEGLTSDEVRARFPGEYERRGADFAEYRPVGGESFRDVQKRALPALERIADLRGRHLVVAHGGVNRALLCAILGLPLAQLMRLEQDYCHVNVLLRAASGWRLLGLNIPPCGPFPLSLR</sequence>
<dbReference type="InterPro" id="IPR050275">
    <property type="entry name" value="PGM_Phosphatase"/>
</dbReference>
<dbReference type="STRING" id="690850.Desaf_2978"/>
<evidence type="ECO:0000313" key="4">
    <source>
        <dbReference type="Proteomes" id="UP000007844"/>
    </source>
</evidence>
<dbReference type="SUPFAM" id="SSF53254">
    <property type="entry name" value="Phosphoglycerate mutase-like"/>
    <property type="match status" value="1"/>
</dbReference>
<accession>F3Z271</accession>
<dbReference type="PIRSF" id="PIRSF000709">
    <property type="entry name" value="6PFK_2-Ptase"/>
    <property type="match status" value="1"/>
</dbReference>
<evidence type="ECO:0000256" key="2">
    <source>
        <dbReference type="PIRSR" id="PIRSR613078-2"/>
    </source>
</evidence>
<dbReference type="RefSeq" id="WP_014260936.1">
    <property type="nucleotide sequence ID" value="NC_016629.1"/>
</dbReference>
<reference evidence="3 4" key="1">
    <citation type="journal article" date="2011" name="J. Bacteriol.">
        <title>Genome sequence of the mercury-methylating and pleomorphic Desulfovibrio africanus Strain Walvis Bay.</title>
        <authorList>
            <person name="Brown S.D."/>
            <person name="Wall J.D."/>
            <person name="Kucken A.M."/>
            <person name="Gilmour C.C."/>
            <person name="Podar M."/>
            <person name="Brandt C.C."/>
            <person name="Teshima H."/>
            <person name="Detter J.C."/>
            <person name="Han C.S."/>
            <person name="Land M.L."/>
            <person name="Lucas S."/>
            <person name="Han J."/>
            <person name="Pennacchio L."/>
            <person name="Nolan M."/>
            <person name="Pitluck S."/>
            <person name="Woyke T."/>
            <person name="Goodwin L."/>
            <person name="Palumbo A.V."/>
            <person name="Elias D.A."/>
        </authorList>
    </citation>
    <scope>NUCLEOTIDE SEQUENCE [LARGE SCALE GENOMIC DNA]</scope>
    <source>
        <strain evidence="3 4">Walvis Bay</strain>
    </source>
</reference>
<proteinExistence type="predicted"/>
<dbReference type="Pfam" id="PF00300">
    <property type="entry name" value="His_Phos_1"/>
    <property type="match status" value="1"/>
</dbReference>
<dbReference type="Proteomes" id="UP000007844">
    <property type="component" value="Chromosome"/>
</dbReference>
<organism evidence="3 4">
    <name type="scientific">Desulfocurvibacter africanus subsp. africanus str. Walvis Bay</name>
    <dbReference type="NCBI Taxonomy" id="690850"/>
    <lineage>
        <taxon>Bacteria</taxon>
        <taxon>Pseudomonadati</taxon>
        <taxon>Thermodesulfobacteriota</taxon>
        <taxon>Desulfovibrionia</taxon>
        <taxon>Desulfovibrionales</taxon>
        <taxon>Desulfovibrionaceae</taxon>
        <taxon>Desulfocurvibacter</taxon>
    </lineage>
</organism>
<feature type="active site" description="Tele-phosphohistidine intermediate" evidence="1">
    <location>
        <position position="12"/>
    </location>
</feature>
<evidence type="ECO:0000256" key="1">
    <source>
        <dbReference type="PIRSR" id="PIRSR613078-1"/>
    </source>
</evidence>
<dbReference type="PANTHER" id="PTHR48100:SF10">
    <property type="entry name" value="2-CARBOXY-D-ARABINITOL-1-PHOSPHATASE-RELATED"/>
    <property type="match status" value="1"/>
</dbReference>
<dbReference type="EMBL" id="CP003221">
    <property type="protein sequence ID" value="EGJ51280.1"/>
    <property type="molecule type" value="Genomic_DNA"/>
</dbReference>
<name>F3Z271_DESAF</name>
<dbReference type="eggNOG" id="COG0406">
    <property type="taxonomic scope" value="Bacteria"/>
</dbReference>
<dbReference type="PROSITE" id="PS00175">
    <property type="entry name" value="PG_MUTASE"/>
    <property type="match status" value="1"/>
</dbReference>
<keyword evidence="4" id="KW-1185">Reference proteome</keyword>
<dbReference type="AlphaFoldDB" id="F3Z271"/>
<feature type="binding site" evidence="2">
    <location>
        <position position="61"/>
    </location>
    <ligand>
        <name>substrate</name>
    </ligand>
</feature>
<dbReference type="PANTHER" id="PTHR48100">
    <property type="entry name" value="BROAD-SPECIFICITY PHOSPHATASE YOR283W-RELATED"/>
    <property type="match status" value="1"/>
</dbReference>
<feature type="active site" description="Proton donor/acceptor" evidence="1">
    <location>
        <position position="83"/>
    </location>
</feature>
<gene>
    <name evidence="3" type="ORF">Desaf_2978</name>
</gene>
<dbReference type="CDD" id="cd07067">
    <property type="entry name" value="HP_PGM_like"/>
    <property type="match status" value="1"/>
</dbReference>